<sequence length="51" mass="5848">MCCRTPVCTRWTAWITAVMRRIRWVWGLRGRVWGCGHVGVYKGLTGGLVLQ</sequence>
<proteinExistence type="predicted"/>
<protein>
    <submittedName>
        <fullName evidence="1">Protein IX</fullName>
    </submittedName>
</protein>
<reference evidence="1" key="1">
    <citation type="submission" date="2021-01" db="EMBL/GenBank/DDBJ databases">
        <authorList>
            <person name="Zhang W."/>
        </authorList>
    </citation>
    <scope>NUCLEOTIDE SEQUENCE</scope>
    <source>
        <strain evidence="1">CXC10</strain>
    </source>
</reference>
<dbReference type="EMBL" id="MW597741">
    <property type="protein sequence ID" value="QYW15024.1"/>
    <property type="molecule type" value="Genomic_DNA"/>
</dbReference>
<evidence type="ECO:0000313" key="1">
    <source>
        <dbReference type="EMBL" id="QYW15024.1"/>
    </source>
</evidence>
<organism evidence="1">
    <name type="scientific">Bat mastadenovirus</name>
    <dbReference type="NCBI Taxonomy" id="740971"/>
    <lineage>
        <taxon>Viruses</taxon>
        <taxon>Varidnaviria</taxon>
        <taxon>Bamfordvirae</taxon>
        <taxon>Preplasmiviricota</taxon>
        <taxon>Polisuviricotina</taxon>
        <taxon>Pharingeaviricetes</taxon>
        <taxon>Rowavirales</taxon>
        <taxon>Adenoviridae</taxon>
        <taxon>Mastadenovirus</taxon>
        <taxon>Mastadenovirus asiensse</taxon>
    </lineage>
</organism>
<accession>A0A8G0RBX2</accession>
<name>A0A8G0RBX2_9ADEN</name>